<proteinExistence type="predicted"/>
<name>A0ABP9AMG4_9GAMM</name>
<dbReference type="EMBL" id="BAABJE010000001">
    <property type="protein sequence ID" value="GAA4783557.1"/>
    <property type="molecule type" value="Genomic_DNA"/>
</dbReference>
<dbReference type="InterPro" id="IPR007423">
    <property type="entry name" value="Sel_put"/>
</dbReference>
<evidence type="ECO:0000313" key="1">
    <source>
        <dbReference type="EMBL" id="GAA4783557.1"/>
    </source>
</evidence>
<evidence type="ECO:0000313" key="2">
    <source>
        <dbReference type="Proteomes" id="UP001499959"/>
    </source>
</evidence>
<keyword evidence="2" id="KW-1185">Reference proteome</keyword>
<organism evidence="1 2">
    <name type="scientific">Lysobacter hankyongensis</name>
    <dbReference type="NCBI Taxonomy" id="1176535"/>
    <lineage>
        <taxon>Bacteria</taxon>
        <taxon>Pseudomonadati</taxon>
        <taxon>Pseudomonadota</taxon>
        <taxon>Gammaproteobacteria</taxon>
        <taxon>Lysobacterales</taxon>
        <taxon>Lysobacteraceae</taxon>
        <taxon>Lysobacter</taxon>
    </lineage>
</organism>
<sequence length="76" mass="8746">MSPSTPSAERMTWRARLAAFWRLLAQTGRLIVGVPDYDLYVAHMRRSHPDTPPMSREAFFAERMQARYGRGASRCC</sequence>
<reference evidence="2" key="1">
    <citation type="journal article" date="2019" name="Int. J. Syst. Evol. Microbiol.">
        <title>The Global Catalogue of Microorganisms (GCM) 10K type strain sequencing project: providing services to taxonomists for standard genome sequencing and annotation.</title>
        <authorList>
            <consortium name="The Broad Institute Genomics Platform"/>
            <consortium name="The Broad Institute Genome Sequencing Center for Infectious Disease"/>
            <person name="Wu L."/>
            <person name="Ma J."/>
        </authorList>
    </citation>
    <scope>NUCLEOTIDE SEQUENCE [LARGE SCALE GENOMIC DNA]</scope>
    <source>
        <strain evidence="2">JCM 18204</strain>
    </source>
</reference>
<dbReference type="PANTHER" id="PTHR38453">
    <property type="entry name" value="CYTOPLASMIC PROTEIN-RELATED"/>
    <property type="match status" value="1"/>
</dbReference>
<evidence type="ECO:0008006" key="3">
    <source>
        <dbReference type="Google" id="ProtNLM"/>
    </source>
</evidence>
<accession>A0ABP9AMG4</accession>
<dbReference type="Proteomes" id="UP001499959">
    <property type="component" value="Unassembled WGS sequence"/>
</dbReference>
<dbReference type="Pfam" id="PF04328">
    <property type="entry name" value="Sel_put"/>
    <property type="match status" value="1"/>
</dbReference>
<dbReference type="RefSeq" id="WP_425562618.1">
    <property type="nucleotide sequence ID" value="NZ_BAABJE010000001.1"/>
</dbReference>
<gene>
    <name evidence="1" type="ORF">GCM10023307_05290</name>
</gene>
<protein>
    <recommendedName>
        <fullName evidence="3">YbdD/YjiX family protein</fullName>
    </recommendedName>
</protein>
<comment type="caution">
    <text evidence="1">The sequence shown here is derived from an EMBL/GenBank/DDBJ whole genome shotgun (WGS) entry which is preliminary data.</text>
</comment>
<dbReference type="PANTHER" id="PTHR38453:SF1">
    <property type="entry name" value="CYTOPLASMIC PROTEIN"/>
    <property type="match status" value="1"/>
</dbReference>